<evidence type="ECO:0000256" key="1">
    <source>
        <dbReference type="SAM" id="MobiDB-lite"/>
    </source>
</evidence>
<evidence type="ECO:0000313" key="3">
    <source>
        <dbReference type="Proteomes" id="UP000309340"/>
    </source>
</evidence>
<dbReference type="EMBL" id="NAJQ01000460">
    <property type="protein sequence ID" value="TKA69212.1"/>
    <property type="molecule type" value="Genomic_DNA"/>
</dbReference>
<comment type="caution">
    <text evidence="2">The sequence shown here is derived from an EMBL/GenBank/DDBJ whole genome shotgun (WGS) entry which is preliminary data.</text>
</comment>
<sequence length="162" mass="16820">MQSQIGKQRNLEHAAAEIGSKMQNAPETVTSEDAADIHSREARATGIQNPPAGSLSSQAEALAAANEGRTDSSNNGAAAAANNTVPADPAQKSQQHRVQNFEQASEQVTSKMANAPEQVTKEEGDLLHSREQRAFGATSKGGVASQAQSLAAENEKRGGTTA</sequence>
<feature type="compositionally biased region" description="Polar residues" evidence="1">
    <location>
        <begin position="21"/>
        <end position="31"/>
    </location>
</feature>
<reference evidence="2 3" key="1">
    <citation type="submission" date="2017-03" db="EMBL/GenBank/DDBJ databases">
        <title>Genomes of endolithic fungi from Antarctica.</title>
        <authorList>
            <person name="Coleine C."/>
            <person name="Masonjones S."/>
            <person name="Stajich J.E."/>
        </authorList>
    </citation>
    <scope>NUCLEOTIDE SEQUENCE [LARGE SCALE GENOMIC DNA]</scope>
    <source>
        <strain evidence="2 3">CCFEE 5184</strain>
    </source>
</reference>
<feature type="compositionally biased region" description="Low complexity" evidence="1">
    <location>
        <begin position="52"/>
        <end position="67"/>
    </location>
</feature>
<keyword evidence="3" id="KW-1185">Reference proteome</keyword>
<name>A0A4U0WZD1_9PEZI</name>
<feature type="compositionally biased region" description="Basic and acidic residues" evidence="1">
    <location>
        <begin position="119"/>
        <end position="133"/>
    </location>
</feature>
<feature type="compositionally biased region" description="Low complexity" evidence="1">
    <location>
        <begin position="74"/>
        <end position="83"/>
    </location>
</feature>
<gene>
    <name evidence="2" type="ORF">B0A55_07731</name>
</gene>
<dbReference type="STRING" id="329884.A0A4U0WZD1"/>
<organism evidence="2 3">
    <name type="scientific">Friedmanniomyces simplex</name>
    <dbReference type="NCBI Taxonomy" id="329884"/>
    <lineage>
        <taxon>Eukaryota</taxon>
        <taxon>Fungi</taxon>
        <taxon>Dikarya</taxon>
        <taxon>Ascomycota</taxon>
        <taxon>Pezizomycotina</taxon>
        <taxon>Dothideomycetes</taxon>
        <taxon>Dothideomycetidae</taxon>
        <taxon>Mycosphaerellales</taxon>
        <taxon>Teratosphaeriaceae</taxon>
        <taxon>Friedmanniomyces</taxon>
    </lineage>
</organism>
<proteinExistence type="predicted"/>
<dbReference type="OrthoDB" id="2799468at2759"/>
<feature type="region of interest" description="Disordered" evidence="1">
    <location>
        <begin position="1"/>
        <end position="162"/>
    </location>
</feature>
<dbReference type="Proteomes" id="UP000309340">
    <property type="component" value="Unassembled WGS sequence"/>
</dbReference>
<feature type="compositionally biased region" description="Polar residues" evidence="1">
    <location>
        <begin position="91"/>
        <end position="112"/>
    </location>
</feature>
<evidence type="ECO:0000313" key="2">
    <source>
        <dbReference type="EMBL" id="TKA69212.1"/>
    </source>
</evidence>
<feature type="compositionally biased region" description="Basic and acidic residues" evidence="1">
    <location>
        <begin position="153"/>
        <end position="162"/>
    </location>
</feature>
<accession>A0A4U0WZD1</accession>
<protein>
    <submittedName>
        <fullName evidence="2">Uncharacterized protein</fullName>
    </submittedName>
</protein>
<dbReference type="AlphaFoldDB" id="A0A4U0WZD1"/>